<dbReference type="Proteomes" id="UP001237642">
    <property type="component" value="Unassembled WGS sequence"/>
</dbReference>
<gene>
    <name evidence="1" type="ORF">POM88_049289</name>
</gene>
<comment type="caution">
    <text evidence="1">The sequence shown here is derived from an EMBL/GenBank/DDBJ whole genome shotgun (WGS) entry which is preliminary data.</text>
</comment>
<dbReference type="AlphaFoldDB" id="A0AAD8GWT5"/>
<organism evidence="1 2">
    <name type="scientific">Heracleum sosnowskyi</name>
    <dbReference type="NCBI Taxonomy" id="360622"/>
    <lineage>
        <taxon>Eukaryota</taxon>
        <taxon>Viridiplantae</taxon>
        <taxon>Streptophyta</taxon>
        <taxon>Embryophyta</taxon>
        <taxon>Tracheophyta</taxon>
        <taxon>Spermatophyta</taxon>
        <taxon>Magnoliopsida</taxon>
        <taxon>eudicotyledons</taxon>
        <taxon>Gunneridae</taxon>
        <taxon>Pentapetalae</taxon>
        <taxon>asterids</taxon>
        <taxon>campanulids</taxon>
        <taxon>Apiales</taxon>
        <taxon>Apiaceae</taxon>
        <taxon>Apioideae</taxon>
        <taxon>apioid superclade</taxon>
        <taxon>Tordylieae</taxon>
        <taxon>Tordyliinae</taxon>
        <taxon>Heracleum</taxon>
    </lineage>
</organism>
<reference evidence="1" key="2">
    <citation type="submission" date="2023-05" db="EMBL/GenBank/DDBJ databases">
        <authorList>
            <person name="Schelkunov M.I."/>
        </authorList>
    </citation>
    <scope>NUCLEOTIDE SEQUENCE</scope>
    <source>
        <strain evidence="1">Hsosn_3</strain>
        <tissue evidence="1">Leaf</tissue>
    </source>
</reference>
<name>A0AAD8GWT5_9APIA</name>
<protein>
    <submittedName>
        <fullName evidence="1">Uncharacterized protein</fullName>
    </submittedName>
</protein>
<reference evidence="1" key="1">
    <citation type="submission" date="2023-02" db="EMBL/GenBank/DDBJ databases">
        <title>Genome of toxic invasive species Heracleum sosnowskyi carries increased number of genes despite the absence of recent whole-genome duplications.</title>
        <authorList>
            <person name="Schelkunov M."/>
            <person name="Shtratnikova V."/>
            <person name="Makarenko M."/>
            <person name="Klepikova A."/>
            <person name="Omelchenko D."/>
            <person name="Novikova G."/>
            <person name="Obukhova E."/>
            <person name="Bogdanov V."/>
            <person name="Penin A."/>
            <person name="Logacheva M."/>
        </authorList>
    </citation>
    <scope>NUCLEOTIDE SEQUENCE</scope>
    <source>
        <strain evidence="1">Hsosn_3</strain>
        <tissue evidence="1">Leaf</tissue>
    </source>
</reference>
<evidence type="ECO:0000313" key="2">
    <source>
        <dbReference type="Proteomes" id="UP001237642"/>
    </source>
</evidence>
<sequence length="155" mass="18010">MMMMTRSSSSSSSSRRSMKIYKFLSPRTNTITTSSFSSSSSCYFQTAPYTSYPVHPQHGAMEETKGQIPVIKKGDVINLNDLLFTKHRDYLVKYNHHQQCDRWPDRYSSMLGFDQNGRVARKSVDLIFHDDDFPFCGDMEQEAFYEICRFHFLGV</sequence>
<evidence type="ECO:0000313" key="1">
    <source>
        <dbReference type="EMBL" id="KAK1356033.1"/>
    </source>
</evidence>
<keyword evidence="2" id="KW-1185">Reference proteome</keyword>
<proteinExistence type="predicted"/>
<accession>A0AAD8GWT5</accession>
<dbReference type="EMBL" id="JAUIZM010000011">
    <property type="protein sequence ID" value="KAK1356033.1"/>
    <property type="molecule type" value="Genomic_DNA"/>
</dbReference>